<keyword evidence="11 12" id="KW-0472">Membrane</keyword>
<dbReference type="InterPro" id="IPR050640">
    <property type="entry name" value="Bact_2-comp_sensor_kinase"/>
</dbReference>
<dbReference type="InterPro" id="IPR003594">
    <property type="entry name" value="HATPase_dom"/>
</dbReference>
<evidence type="ECO:0000256" key="10">
    <source>
        <dbReference type="ARBA" id="ARBA00023012"/>
    </source>
</evidence>
<evidence type="ECO:0000256" key="5">
    <source>
        <dbReference type="ARBA" id="ARBA00022692"/>
    </source>
</evidence>
<dbReference type="PANTHER" id="PTHR34220">
    <property type="entry name" value="SENSOR HISTIDINE KINASE YPDA"/>
    <property type="match status" value="1"/>
</dbReference>
<dbReference type="Gene3D" id="3.30.565.10">
    <property type="entry name" value="Histidine kinase-like ATPase, C-terminal domain"/>
    <property type="match status" value="1"/>
</dbReference>
<dbReference type="InterPro" id="IPR036890">
    <property type="entry name" value="HATPase_C_sf"/>
</dbReference>
<evidence type="ECO:0000256" key="11">
    <source>
        <dbReference type="ARBA" id="ARBA00023136"/>
    </source>
</evidence>
<dbReference type="InterPro" id="IPR003660">
    <property type="entry name" value="HAMP_dom"/>
</dbReference>
<keyword evidence="10" id="KW-0902">Two-component regulatory system</keyword>
<dbReference type="InterPro" id="IPR010559">
    <property type="entry name" value="Sig_transdc_His_kin_internal"/>
</dbReference>
<evidence type="ECO:0000256" key="7">
    <source>
        <dbReference type="ARBA" id="ARBA00022777"/>
    </source>
</evidence>
<dbReference type="SUPFAM" id="SSF55874">
    <property type="entry name" value="ATPase domain of HSP90 chaperone/DNA topoisomerase II/histidine kinase"/>
    <property type="match status" value="1"/>
</dbReference>
<evidence type="ECO:0000259" key="13">
    <source>
        <dbReference type="PROSITE" id="PS50885"/>
    </source>
</evidence>
<comment type="subcellular location">
    <subcellularLocation>
        <location evidence="1">Cell membrane</location>
        <topology evidence="1">Multi-pass membrane protein</topology>
    </subcellularLocation>
</comment>
<keyword evidence="6" id="KW-0547">Nucleotide-binding</keyword>
<dbReference type="SMART" id="SM00304">
    <property type="entry name" value="HAMP"/>
    <property type="match status" value="1"/>
</dbReference>
<dbReference type="Pfam" id="PF00672">
    <property type="entry name" value="HAMP"/>
    <property type="match status" value="1"/>
</dbReference>
<evidence type="ECO:0000313" key="15">
    <source>
        <dbReference type="Proteomes" id="UP000633936"/>
    </source>
</evidence>
<dbReference type="Gene3D" id="6.10.340.10">
    <property type="match status" value="1"/>
</dbReference>
<dbReference type="PROSITE" id="PS50885">
    <property type="entry name" value="HAMP"/>
    <property type="match status" value="1"/>
</dbReference>
<protein>
    <submittedName>
        <fullName evidence="14">Histidine kinase</fullName>
    </submittedName>
</protein>
<dbReference type="SMART" id="SM00387">
    <property type="entry name" value="HATPase_c"/>
    <property type="match status" value="1"/>
</dbReference>
<proteinExistence type="predicted"/>
<gene>
    <name evidence="14" type="ORF">H8Z79_13625</name>
</gene>
<dbReference type="EMBL" id="JACOQE010000011">
    <property type="protein sequence ID" value="MBC5741455.1"/>
    <property type="molecule type" value="Genomic_DNA"/>
</dbReference>
<keyword evidence="15" id="KW-1185">Reference proteome</keyword>
<dbReference type="CDD" id="cd06225">
    <property type="entry name" value="HAMP"/>
    <property type="match status" value="1"/>
</dbReference>
<keyword evidence="3" id="KW-0597">Phosphoprotein</keyword>
<evidence type="ECO:0000256" key="12">
    <source>
        <dbReference type="SAM" id="Phobius"/>
    </source>
</evidence>
<organism evidence="14 15">
    <name type="scientific">Blautia intestinalis</name>
    <dbReference type="NCBI Taxonomy" id="2763028"/>
    <lineage>
        <taxon>Bacteria</taxon>
        <taxon>Bacillati</taxon>
        <taxon>Bacillota</taxon>
        <taxon>Clostridia</taxon>
        <taxon>Lachnospirales</taxon>
        <taxon>Lachnospiraceae</taxon>
        <taxon>Blautia</taxon>
    </lineage>
</organism>
<reference evidence="14 15" key="1">
    <citation type="submission" date="2020-08" db="EMBL/GenBank/DDBJ databases">
        <title>Genome public.</title>
        <authorList>
            <person name="Liu C."/>
            <person name="Sun Q."/>
        </authorList>
    </citation>
    <scope>NUCLEOTIDE SEQUENCE [LARGE SCALE GENOMIC DNA]</scope>
    <source>
        <strain evidence="14 15">27-44</strain>
    </source>
</reference>
<dbReference type="Pfam" id="PF02518">
    <property type="entry name" value="HATPase_c"/>
    <property type="match status" value="1"/>
</dbReference>
<keyword evidence="8" id="KW-0067">ATP-binding</keyword>
<feature type="transmembrane region" description="Helical" evidence="12">
    <location>
        <begin position="12"/>
        <end position="31"/>
    </location>
</feature>
<evidence type="ECO:0000256" key="2">
    <source>
        <dbReference type="ARBA" id="ARBA00022475"/>
    </source>
</evidence>
<feature type="domain" description="HAMP" evidence="13">
    <location>
        <begin position="302"/>
        <end position="354"/>
    </location>
</feature>
<accession>A0ABR7I4L3</accession>
<keyword evidence="5 12" id="KW-0812">Transmembrane</keyword>
<dbReference type="SUPFAM" id="SSF158472">
    <property type="entry name" value="HAMP domain-like"/>
    <property type="match status" value="1"/>
</dbReference>
<keyword evidence="4" id="KW-0808">Transferase</keyword>
<dbReference type="GO" id="GO:0016301">
    <property type="term" value="F:kinase activity"/>
    <property type="evidence" value="ECO:0007669"/>
    <property type="project" value="UniProtKB-KW"/>
</dbReference>
<evidence type="ECO:0000256" key="4">
    <source>
        <dbReference type="ARBA" id="ARBA00022679"/>
    </source>
</evidence>
<evidence type="ECO:0000256" key="1">
    <source>
        <dbReference type="ARBA" id="ARBA00004651"/>
    </source>
</evidence>
<dbReference type="Pfam" id="PF06580">
    <property type="entry name" value="His_kinase"/>
    <property type="match status" value="1"/>
</dbReference>
<dbReference type="RefSeq" id="WP_118040855.1">
    <property type="nucleotide sequence ID" value="NZ_JACOQE010000011.1"/>
</dbReference>
<sequence length="575" mass="66698">MKKYFHKLQSKITICILTFVIIPVIAINLLLQLQLENQLLKNTDFAFQNAVTNVNNTLKTLMREMGVTLNLLSTTPSLYKALETEKKSLNDELKTKISIDNLTSQFQKFVFYCPVDFIILDRQNTTYSTYYISNPDVWNTPETAYHLKNINKKDLNYTYFSTSMKNLGSDSNNMVLCIGKNIRNYKKQYLGKAILIIDEEKLFRILQSSTLYQGSIHLLCDENNTIISAQDKTLIGQSYESYESYKNNNNYVLSCSLYNNWNFISMIPKKLLYKEVSYSNIFIGIDITLTVCVIFAIIFILHSFLRPIQTLKDLMIKVEKGDFSCQFHSSSSDELADLGNSFNHMTAKLDALFKRTQTQQQKLLEQENEKERFRYMILQSQINPHLMFNTLNNIKWMALLNKDTPVANTISSFGKLLEKTLKTGDDYFTLREELEYLQEYLQVMQLHIPQKIILDIYIRNPTYECRVLKMLFQPIIENSILHGFKSNKTNPHIWITIKQKQNILICSIKDNGIGIEKKNLATIYHCREESAPSHLIGLNNVKERLSLFYGKSADMKILSLPDKGTTVIFHLPVLK</sequence>
<keyword evidence="7 14" id="KW-0418">Kinase</keyword>
<feature type="transmembrane region" description="Helical" evidence="12">
    <location>
        <begin position="281"/>
        <end position="305"/>
    </location>
</feature>
<comment type="caution">
    <text evidence="14">The sequence shown here is derived from an EMBL/GenBank/DDBJ whole genome shotgun (WGS) entry which is preliminary data.</text>
</comment>
<evidence type="ECO:0000256" key="6">
    <source>
        <dbReference type="ARBA" id="ARBA00022741"/>
    </source>
</evidence>
<name>A0ABR7I4L3_9FIRM</name>
<evidence type="ECO:0000256" key="8">
    <source>
        <dbReference type="ARBA" id="ARBA00022840"/>
    </source>
</evidence>
<keyword evidence="2" id="KW-1003">Cell membrane</keyword>
<dbReference type="Proteomes" id="UP000633936">
    <property type="component" value="Unassembled WGS sequence"/>
</dbReference>
<keyword evidence="9 12" id="KW-1133">Transmembrane helix</keyword>
<evidence type="ECO:0000256" key="9">
    <source>
        <dbReference type="ARBA" id="ARBA00022989"/>
    </source>
</evidence>
<evidence type="ECO:0000313" key="14">
    <source>
        <dbReference type="EMBL" id="MBC5741455.1"/>
    </source>
</evidence>
<dbReference type="PANTHER" id="PTHR34220:SF11">
    <property type="entry name" value="SENSOR PROTEIN KINASE HPTS"/>
    <property type="match status" value="1"/>
</dbReference>
<evidence type="ECO:0000256" key="3">
    <source>
        <dbReference type="ARBA" id="ARBA00022553"/>
    </source>
</evidence>